<dbReference type="EMBL" id="JBGBPQ010000010">
    <property type="protein sequence ID" value="KAL1518673.1"/>
    <property type="molecule type" value="Genomic_DNA"/>
</dbReference>
<evidence type="ECO:0000256" key="1">
    <source>
        <dbReference type="SAM" id="MobiDB-lite"/>
    </source>
</evidence>
<evidence type="ECO:0000313" key="2">
    <source>
        <dbReference type="EMBL" id="KAL1518673.1"/>
    </source>
</evidence>
<comment type="caution">
    <text evidence="2">The sequence shown here is derived from an EMBL/GenBank/DDBJ whole genome shotgun (WGS) entry which is preliminary data.</text>
</comment>
<dbReference type="AlphaFoldDB" id="A0AB34JB16"/>
<evidence type="ECO:0000313" key="3">
    <source>
        <dbReference type="Proteomes" id="UP001515480"/>
    </source>
</evidence>
<feature type="compositionally biased region" description="Basic residues" evidence="1">
    <location>
        <begin position="16"/>
        <end position="25"/>
    </location>
</feature>
<gene>
    <name evidence="2" type="ORF">AB1Y20_002961</name>
</gene>
<name>A0AB34JB16_PRYPA</name>
<sequence length="103" mass="11763">MHTLEAAAGNNVGMKSRARTIKAKCKSTDGKSDKSTISQGDAPLRVKPRAHTNFWPTYAARLGVKHTYNYMDYEQRDEQAAAFWEERRRRGLPIPRKKTNPTE</sequence>
<keyword evidence="3" id="KW-1185">Reference proteome</keyword>
<feature type="region of interest" description="Disordered" evidence="1">
    <location>
        <begin position="1"/>
        <end position="45"/>
    </location>
</feature>
<reference evidence="2 3" key="1">
    <citation type="journal article" date="2024" name="Science">
        <title>Giant polyketide synthase enzymes in the biosynthesis of giant marine polyether toxins.</title>
        <authorList>
            <person name="Fallon T.R."/>
            <person name="Shende V.V."/>
            <person name="Wierzbicki I.H."/>
            <person name="Pendleton A.L."/>
            <person name="Watervoot N.F."/>
            <person name="Auber R.P."/>
            <person name="Gonzalez D.J."/>
            <person name="Wisecaver J.H."/>
            <person name="Moore B.S."/>
        </authorList>
    </citation>
    <scope>NUCLEOTIDE SEQUENCE [LARGE SCALE GENOMIC DNA]</scope>
    <source>
        <strain evidence="2 3">12B1</strain>
    </source>
</reference>
<dbReference type="Proteomes" id="UP001515480">
    <property type="component" value="Unassembled WGS sequence"/>
</dbReference>
<accession>A0AB34JB16</accession>
<protein>
    <submittedName>
        <fullName evidence="2">Uncharacterized protein</fullName>
    </submittedName>
</protein>
<proteinExistence type="predicted"/>
<organism evidence="2 3">
    <name type="scientific">Prymnesium parvum</name>
    <name type="common">Toxic golden alga</name>
    <dbReference type="NCBI Taxonomy" id="97485"/>
    <lineage>
        <taxon>Eukaryota</taxon>
        <taxon>Haptista</taxon>
        <taxon>Haptophyta</taxon>
        <taxon>Prymnesiophyceae</taxon>
        <taxon>Prymnesiales</taxon>
        <taxon>Prymnesiaceae</taxon>
        <taxon>Prymnesium</taxon>
    </lineage>
</organism>